<dbReference type="STRING" id="1795832.A7Q00_03215"/>
<gene>
    <name evidence="13" type="ORF">A7Q00_03215</name>
</gene>
<name>A0A1B6W0Y0_9NEIS</name>
<evidence type="ECO:0000256" key="9">
    <source>
        <dbReference type="ARBA" id="ARBA00023136"/>
    </source>
</evidence>
<dbReference type="CDD" id="cd00342">
    <property type="entry name" value="gram_neg_porins"/>
    <property type="match status" value="1"/>
</dbReference>
<dbReference type="RefSeq" id="WP_064089196.1">
    <property type="nucleotide sequence ID" value="NZ_LXSQ01000007.1"/>
</dbReference>
<dbReference type="GO" id="GO:0046930">
    <property type="term" value="C:pore complex"/>
    <property type="evidence" value="ECO:0007669"/>
    <property type="project" value="UniProtKB-KW"/>
</dbReference>
<feature type="signal peptide" evidence="11">
    <location>
        <begin position="1"/>
        <end position="19"/>
    </location>
</feature>
<keyword evidence="8" id="KW-0626">Porin</keyword>
<evidence type="ECO:0000256" key="3">
    <source>
        <dbReference type="ARBA" id="ARBA00022448"/>
    </source>
</evidence>
<keyword evidence="5" id="KW-0812">Transmembrane</keyword>
<evidence type="ECO:0000256" key="8">
    <source>
        <dbReference type="ARBA" id="ARBA00023114"/>
    </source>
</evidence>
<evidence type="ECO:0000256" key="1">
    <source>
        <dbReference type="ARBA" id="ARBA00004571"/>
    </source>
</evidence>
<dbReference type="Gene3D" id="2.40.160.10">
    <property type="entry name" value="Porin"/>
    <property type="match status" value="1"/>
</dbReference>
<dbReference type="PRINTS" id="PR00184">
    <property type="entry name" value="NEISSPPORIN"/>
</dbReference>
<dbReference type="Pfam" id="PF13609">
    <property type="entry name" value="Porin_4"/>
    <property type="match status" value="1"/>
</dbReference>
<evidence type="ECO:0000256" key="7">
    <source>
        <dbReference type="ARBA" id="ARBA00023065"/>
    </source>
</evidence>
<dbReference type="EMBL" id="LXSQ01000007">
    <property type="protein sequence ID" value="OAM44242.1"/>
    <property type="molecule type" value="Genomic_DNA"/>
</dbReference>
<dbReference type="SUPFAM" id="SSF56935">
    <property type="entry name" value="Porins"/>
    <property type="match status" value="1"/>
</dbReference>
<comment type="caution">
    <text evidence="13">The sequence shown here is derived from an EMBL/GenBank/DDBJ whole genome shotgun (WGS) entry which is preliminary data.</text>
</comment>
<evidence type="ECO:0000313" key="14">
    <source>
        <dbReference type="Proteomes" id="UP000077726"/>
    </source>
</evidence>
<dbReference type="OrthoDB" id="5289162at2"/>
<evidence type="ECO:0000256" key="4">
    <source>
        <dbReference type="ARBA" id="ARBA00022452"/>
    </source>
</evidence>
<dbReference type="PANTHER" id="PTHR34501">
    <property type="entry name" value="PROTEIN YDDL-RELATED"/>
    <property type="match status" value="1"/>
</dbReference>
<evidence type="ECO:0000256" key="2">
    <source>
        <dbReference type="ARBA" id="ARBA00011233"/>
    </source>
</evidence>
<evidence type="ECO:0000256" key="10">
    <source>
        <dbReference type="ARBA" id="ARBA00023237"/>
    </source>
</evidence>
<dbReference type="AlphaFoldDB" id="A0A1B6W0Y0"/>
<dbReference type="GO" id="GO:0034220">
    <property type="term" value="P:monoatomic ion transmembrane transport"/>
    <property type="evidence" value="ECO:0007669"/>
    <property type="project" value="InterPro"/>
</dbReference>
<dbReference type="InterPro" id="IPR001702">
    <property type="entry name" value="Porin_Gram-ve"/>
</dbReference>
<keyword evidence="7" id="KW-0406">Ion transport</keyword>
<evidence type="ECO:0000256" key="11">
    <source>
        <dbReference type="SAM" id="SignalP"/>
    </source>
</evidence>
<dbReference type="GO" id="GO:0009279">
    <property type="term" value="C:cell outer membrane"/>
    <property type="evidence" value="ECO:0007669"/>
    <property type="project" value="UniProtKB-SubCell"/>
</dbReference>
<dbReference type="InterPro" id="IPR033900">
    <property type="entry name" value="Gram_neg_porin_domain"/>
</dbReference>
<feature type="chain" id="PRO_5008590599" description="Porin domain-containing protein" evidence="11">
    <location>
        <begin position="20"/>
        <end position="368"/>
    </location>
</feature>
<evidence type="ECO:0000313" key="13">
    <source>
        <dbReference type="EMBL" id="OAM44242.1"/>
    </source>
</evidence>
<keyword evidence="10" id="KW-0998">Cell outer membrane</keyword>
<comment type="subcellular location">
    <subcellularLocation>
        <location evidence="1">Cell outer membrane</location>
        <topology evidence="1">Multi-pass membrane protein</topology>
    </subcellularLocation>
</comment>
<keyword evidence="4" id="KW-1134">Transmembrane beta strand</keyword>
<evidence type="ECO:0000259" key="12">
    <source>
        <dbReference type="Pfam" id="PF13609"/>
    </source>
</evidence>
<keyword evidence="6 11" id="KW-0732">Signal</keyword>
<dbReference type="Proteomes" id="UP000077726">
    <property type="component" value="Unassembled WGS sequence"/>
</dbReference>
<feature type="domain" description="Porin" evidence="12">
    <location>
        <begin position="8"/>
        <end position="347"/>
    </location>
</feature>
<evidence type="ECO:0000256" key="6">
    <source>
        <dbReference type="ARBA" id="ARBA00022729"/>
    </source>
</evidence>
<dbReference type="InterPro" id="IPR002299">
    <property type="entry name" value="Porin_Neis"/>
</dbReference>
<keyword evidence="9" id="KW-0472">Membrane</keyword>
<accession>A0A1B6W0Y0</accession>
<reference evidence="14" key="1">
    <citation type="submission" date="2016-05" db="EMBL/GenBank/DDBJ databases">
        <title>Draft genome of Corynebacterium afermentans subsp. afermentans LCDC 88199T.</title>
        <authorList>
            <person name="Bernier A.-M."/>
            <person name="Bernard K."/>
        </authorList>
    </citation>
    <scope>NUCLEOTIDE SEQUENCE [LARGE SCALE GENOMIC DNA]</scope>
    <source>
        <strain evidence="14">NML130454</strain>
    </source>
</reference>
<dbReference type="PANTHER" id="PTHR34501:SF9">
    <property type="entry name" value="MAJOR OUTER MEMBRANE PROTEIN P.IA"/>
    <property type="match status" value="1"/>
</dbReference>
<dbReference type="InterPro" id="IPR023614">
    <property type="entry name" value="Porin_dom_sf"/>
</dbReference>
<comment type="subunit">
    <text evidence="2">Homotrimer.</text>
</comment>
<organism evidence="13 14">
    <name type="scientific">Eikenella halliae</name>
    <dbReference type="NCBI Taxonomy" id="1795832"/>
    <lineage>
        <taxon>Bacteria</taxon>
        <taxon>Pseudomonadati</taxon>
        <taxon>Pseudomonadota</taxon>
        <taxon>Betaproteobacteria</taxon>
        <taxon>Neisseriales</taxon>
        <taxon>Neisseriaceae</taxon>
        <taxon>Eikenella</taxon>
    </lineage>
</organism>
<evidence type="ECO:0000256" key="5">
    <source>
        <dbReference type="ARBA" id="ARBA00022692"/>
    </source>
</evidence>
<protein>
    <recommendedName>
        <fullName evidence="12">Porin domain-containing protein</fullName>
    </recommendedName>
</protein>
<keyword evidence="14" id="KW-1185">Reference proteome</keyword>
<dbReference type="GO" id="GO:0015288">
    <property type="term" value="F:porin activity"/>
    <property type="evidence" value="ECO:0007669"/>
    <property type="project" value="UniProtKB-KW"/>
</dbReference>
<sequence>MKKTLIALSLLALCGSASAEVILYGKISAGVEFNRGFDHEKSWGVKDLGSYIGFKGSENLGGDLKAIWQVETRAPVNGNGLSGGRDTFIGFEGNFGRATLGHQATPLYRATERFNQWEASDSDSGFPMQLKYFRRYSANRHTSLQYQSPEWGGFDFSLMVAPGNNLYNSRTQDHNPAFGLGLNYQNSGFFAKYGLEYAMRGHDRHSGKDAHIHALIGGYDANNLYLALGLQYAKNVYPYFGAPSNVTRQVNTYINDVYGIATINIGGTNYDVPYNATLKEAAISAAYSFGAVTPKISLAYGTSSGSTLSNGWKVGDGGRYMQAIVGADYAFSRRTTALATLGYVRSRVSKRNPYENQWGIGTGLVHKF</sequence>
<dbReference type="PRINTS" id="PR00182">
    <property type="entry name" value="ECOLNEIPORIN"/>
</dbReference>
<dbReference type="InterPro" id="IPR050298">
    <property type="entry name" value="Gram-neg_bact_OMP"/>
</dbReference>
<keyword evidence="3" id="KW-0813">Transport</keyword>
<proteinExistence type="predicted"/>